<dbReference type="RefSeq" id="WP_077689988.1">
    <property type="nucleotide sequence ID" value="NZ_MCOK01000001.1"/>
</dbReference>
<evidence type="ECO:0000313" key="2">
    <source>
        <dbReference type="Proteomes" id="UP000189004"/>
    </source>
</evidence>
<accession>A0A1V3BYZ9</accession>
<dbReference type="Proteomes" id="UP000189004">
    <property type="component" value="Unassembled WGS sequence"/>
</dbReference>
<protein>
    <submittedName>
        <fullName evidence="1">Uncharacterized protein</fullName>
    </submittedName>
</protein>
<comment type="caution">
    <text evidence="1">The sequence shown here is derived from an EMBL/GenBank/DDBJ whole genome shotgun (WGS) entry which is preliminary data.</text>
</comment>
<gene>
    <name evidence="1" type="ORF">NOSIN_07130</name>
</gene>
<sequence>MHFDQPLPREVKVIDSSSLFRLEERARALGLNQRLDPAWVQANAAPDGSHYLWPALWNSLSHRPDVPRQLRCELLVTLSTGGRVLSLLDVLPDGFTSLPRVTSREEGMHVSRLLDRAPSVREWLLRESGDSDRL</sequence>
<proteinExistence type="predicted"/>
<evidence type="ECO:0000313" key="1">
    <source>
        <dbReference type="EMBL" id="OOC53602.1"/>
    </source>
</evidence>
<reference evidence="2" key="1">
    <citation type="submission" date="2016-08" db="EMBL/GenBank/DDBJ databases">
        <authorList>
            <person name="Tokovenko B."/>
            <person name="Kalinowski J."/>
        </authorList>
    </citation>
    <scope>NUCLEOTIDE SEQUENCE [LARGE SCALE GENOMIC DNA]</scope>
    <source>
        <strain evidence="2">UTMC102</strain>
    </source>
</reference>
<dbReference type="OrthoDB" id="4547126at2"/>
<organism evidence="1 2">
    <name type="scientific">Nocardiopsis sinuspersici</name>
    <dbReference type="NCBI Taxonomy" id="501010"/>
    <lineage>
        <taxon>Bacteria</taxon>
        <taxon>Bacillati</taxon>
        <taxon>Actinomycetota</taxon>
        <taxon>Actinomycetes</taxon>
        <taxon>Streptosporangiales</taxon>
        <taxon>Nocardiopsidaceae</taxon>
        <taxon>Nocardiopsis</taxon>
    </lineage>
</organism>
<dbReference type="AlphaFoldDB" id="A0A1V3BYZ9"/>
<dbReference type="EMBL" id="MCOK01000001">
    <property type="protein sequence ID" value="OOC53602.1"/>
    <property type="molecule type" value="Genomic_DNA"/>
</dbReference>
<name>A0A1V3BYZ9_9ACTN</name>
<keyword evidence="2" id="KW-1185">Reference proteome</keyword>